<evidence type="ECO:0000313" key="3">
    <source>
        <dbReference type="Proteomes" id="UP000029492"/>
    </source>
</evidence>
<reference evidence="2 3" key="1">
    <citation type="journal article" date="2014" name="PLoS ONE">
        <title>Genome Information of Methylobacterium oryzae, a Plant-Probiotic Methylotroph in the Phyllosphere.</title>
        <authorList>
            <person name="Kwak M.J."/>
            <person name="Jeong H."/>
            <person name="Madhaiyan M."/>
            <person name="Lee Y."/>
            <person name="Sa T.M."/>
            <person name="Oh T.K."/>
            <person name="Kim J.F."/>
        </authorList>
    </citation>
    <scope>NUCLEOTIDE SEQUENCE [LARGE SCALE GENOMIC DNA]</scope>
    <source>
        <strain evidence="2 3">CBMB20</strain>
    </source>
</reference>
<keyword evidence="3" id="KW-1185">Reference proteome</keyword>
<dbReference type="HOGENOM" id="CLU_2650338_0_0_5"/>
<dbReference type="KEGG" id="mor:MOC_3233"/>
<dbReference type="STRING" id="693986.MOC_3233"/>
<accession>A0A089NYW9</accession>
<dbReference type="RefSeq" id="WP_043379988.1">
    <property type="nucleotide sequence ID" value="NZ_CP003811.1"/>
</dbReference>
<evidence type="ECO:0000256" key="1">
    <source>
        <dbReference type="SAM" id="SignalP"/>
    </source>
</evidence>
<dbReference type="AlphaFoldDB" id="A0A089NYW9"/>
<evidence type="ECO:0000313" key="2">
    <source>
        <dbReference type="EMBL" id="AIQ90988.1"/>
    </source>
</evidence>
<feature type="signal peptide" evidence="1">
    <location>
        <begin position="1"/>
        <end position="21"/>
    </location>
</feature>
<protein>
    <submittedName>
        <fullName evidence="2">Protein of unassigned function</fullName>
    </submittedName>
</protein>
<organism evidence="2 3">
    <name type="scientific">Methylobacterium oryzae CBMB20</name>
    <dbReference type="NCBI Taxonomy" id="693986"/>
    <lineage>
        <taxon>Bacteria</taxon>
        <taxon>Pseudomonadati</taxon>
        <taxon>Pseudomonadota</taxon>
        <taxon>Alphaproteobacteria</taxon>
        <taxon>Hyphomicrobiales</taxon>
        <taxon>Methylobacteriaceae</taxon>
        <taxon>Methylobacterium</taxon>
    </lineage>
</organism>
<feature type="chain" id="PRO_5001848136" evidence="1">
    <location>
        <begin position="22"/>
        <end position="76"/>
    </location>
</feature>
<keyword evidence="1" id="KW-0732">Signal</keyword>
<proteinExistence type="predicted"/>
<dbReference type="Proteomes" id="UP000029492">
    <property type="component" value="Chromosome"/>
</dbReference>
<name>A0A089NYW9_9HYPH</name>
<dbReference type="eggNOG" id="ENOG50310NR">
    <property type="taxonomic scope" value="Bacteria"/>
</dbReference>
<gene>
    <name evidence="2" type="ORF">MOC_3233</name>
</gene>
<sequence length="76" mass="7987">MKPTLTIAALAALLAVPTVQAEARPRQAAAKVQPSAALKARQTVMNDFNARMSRLDALMGVPKSSSVRARSAEAGR</sequence>
<dbReference type="EMBL" id="CP003811">
    <property type="protein sequence ID" value="AIQ90988.1"/>
    <property type="molecule type" value="Genomic_DNA"/>
</dbReference>